<evidence type="ECO:0000313" key="1">
    <source>
        <dbReference type="EMBL" id="KAK6638899.1"/>
    </source>
</evidence>
<evidence type="ECO:0000313" key="2">
    <source>
        <dbReference type="Proteomes" id="UP001372834"/>
    </source>
</evidence>
<dbReference type="EMBL" id="JAWJWE010000003">
    <property type="protein sequence ID" value="KAK6638899.1"/>
    <property type="molecule type" value="Genomic_DNA"/>
</dbReference>
<name>A0AAN8S8J0_POLSC</name>
<feature type="non-terminal residue" evidence="1">
    <location>
        <position position="1"/>
    </location>
</feature>
<comment type="caution">
    <text evidence="1">The sequence shown here is derived from an EMBL/GenBank/DDBJ whole genome shotgun (WGS) entry which is preliminary data.</text>
</comment>
<sequence>GEADAGPTWKRNYLDVRQLSPDGRQHAYLDGCRYGRARGKQVKRPWVGGGQNFGFSKWARDNVA</sequence>
<reference evidence="1 2" key="1">
    <citation type="submission" date="2023-10" db="EMBL/GenBank/DDBJ databases">
        <title>Genomes of two closely related lineages of the louse Polyplax serrata with different host specificities.</title>
        <authorList>
            <person name="Martinu J."/>
            <person name="Tarabai H."/>
            <person name="Stefka J."/>
            <person name="Hypsa V."/>
        </authorList>
    </citation>
    <scope>NUCLEOTIDE SEQUENCE [LARGE SCALE GENOMIC DNA]</scope>
    <source>
        <strain evidence="1">HR10_N</strain>
    </source>
</reference>
<organism evidence="1 2">
    <name type="scientific">Polyplax serrata</name>
    <name type="common">Common mouse louse</name>
    <dbReference type="NCBI Taxonomy" id="468196"/>
    <lineage>
        <taxon>Eukaryota</taxon>
        <taxon>Metazoa</taxon>
        <taxon>Ecdysozoa</taxon>
        <taxon>Arthropoda</taxon>
        <taxon>Hexapoda</taxon>
        <taxon>Insecta</taxon>
        <taxon>Pterygota</taxon>
        <taxon>Neoptera</taxon>
        <taxon>Paraneoptera</taxon>
        <taxon>Psocodea</taxon>
        <taxon>Troctomorpha</taxon>
        <taxon>Phthiraptera</taxon>
        <taxon>Anoplura</taxon>
        <taxon>Polyplacidae</taxon>
        <taxon>Polyplax</taxon>
    </lineage>
</organism>
<dbReference type="Proteomes" id="UP001372834">
    <property type="component" value="Unassembled WGS sequence"/>
</dbReference>
<accession>A0AAN8S8J0</accession>
<gene>
    <name evidence="1" type="ORF">RUM43_007169</name>
</gene>
<protein>
    <submittedName>
        <fullName evidence="1">Uncharacterized protein</fullName>
    </submittedName>
</protein>
<dbReference type="AlphaFoldDB" id="A0AAN8S8J0"/>
<proteinExistence type="predicted"/>